<feature type="transmembrane region" description="Helical" evidence="1">
    <location>
        <begin position="132"/>
        <end position="154"/>
    </location>
</feature>
<keyword evidence="1" id="KW-1133">Transmembrane helix</keyword>
<keyword evidence="6" id="KW-1185">Reference proteome</keyword>
<feature type="transmembrane region" description="Helical" evidence="1">
    <location>
        <begin position="94"/>
        <end position="120"/>
    </location>
</feature>
<dbReference type="EMBL" id="CAJNOQ010013387">
    <property type="protein sequence ID" value="CAF1320684.1"/>
    <property type="molecule type" value="Genomic_DNA"/>
</dbReference>
<keyword evidence="1" id="KW-0472">Membrane</keyword>
<dbReference type="Proteomes" id="UP000663829">
    <property type="component" value="Unassembled WGS sequence"/>
</dbReference>
<dbReference type="Proteomes" id="UP000681722">
    <property type="component" value="Unassembled WGS sequence"/>
</dbReference>
<dbReference type="OrthoDB" id="10027404at2759"/>
<feature type="transmembrane region" description="Helical" evidence="1">
    <location>
        <begin position="37"/>
        <end position="56"/>
    </location>
</feature>
<dbReference type="EMBL" id="CAJNOK010034995">
    <property type="protein sequence ID" value="CAF1509297.1"/>
    <property type="molecule type" value="Genomic_DNA"/>
</dbReference>
<gene>
    <name evidence="2" type="ORF">GPM918_LOCUS29457</name>
    <name evidence="3" type="ORF">OVA965_LOCUS37302</name>
    <name evidence="4" type="ORF">SRO942_LOCUS30038</name>
    <name evidence="5" type="ORF">TMI583_LOCUS38375</name>
</gene>
<feature type="transmembrane region" description="Helical" evidence="1">
    <location>
        <begin position="253"/>
        <end position="273"/>
    </location>
</feature>
<evidence type="ECO:0000256" key="1">
    <source>
        <dbReference type="SAM" id="Phobius"/>
    </source>
</evidence>
<feature type="transmembrane region" description="Helical" evidence="1">
    <location>
        <begin position="221"/>
        <end position="241"/>
    </location>
</feature>
<protein>
    <submittedName>
        <fullName evidence="2">Uncharacterized protein</fullName>
    </submittedName>
</protein>
<accession>A0A815F4T4</accession>
<feature type="transmembrane region" description="Helical" evidence="1">
    <location>
        <begin position="68"/>
        <end position="88"/>
    </location>
</feature>
<comment type="caution">
    <text evidence="2">The sequence shown here is derived from an EMBL/GenBank/DDBJ whole genome shotgun (WGS) entry which is preliminary data.</text>
</comment>
<dbReference type="EMBL" id="CAJOBA010057064">
    <property type="protein sequence ID" value="CAF4297345.1"/>
    <property type="molecule type" value="Genomic_DNA"/>
</dbReference>
<sequence>MVDRPKHSTHRVIINSGLVENGSVCSHDLVHVYQADIFLRVAMTVLPIAAVVSYLLDSIWQLTTSSTYAGLSSTVLHIFYYLQFYSFFTVQPSWIITVFNITYQIIIWIVRIGGDVVYLIDHKQAGDKFYTVILSVNIVQDTVFICWICAYKILQYEPLIKVEHKALFSVVSRLEVILAILVPIFSRKDNLVKRTVANISLFILYDFFAGYYRWFTVRLKWCLWLFVVFVTVSVCNEWLYFAKGHEFEICDKIGAAFEFLAECSCCLLIIWQFQMPSKTKKPNSVL</sequence>
<proteinExistence type="predicted"/>
<evidence type="ECO:0000313" key="4">
    <source>
        <dbReference type="EMBL" id="CAF4166117.1"/>
    </source>
</evidence>
<dbReference type="Proteomes" id="UP000677228">
    <property type="component" value="Unassembled WGS sequence"/>
</dbReference>
<evidence type="ECO:0000313" key="5">
    <source>
        <dbReference type="EMBL" id="CAF4297345.1"/>
    </source>
</evidence>
<evidence type="ECO:0000313" key="2">
    <source>
        <dbReference type="EMBL" id="CAF1320684.1"/>
    </source>
</evidence>
<dbReference type="AlphaFoldDB" id="A0A815F4T4"/>
<organism evidence="2 6">
    <name type="scientific">Didymodactylos carnosus</name>
    <dbReference type="NCBI Taxonomy" id="1234261"/>
    <lineage>
        <taxon>Eukaryota</taxon>
        <taxon>Metazoa</taxon>
        <taxon>Spiralia</taxon>
        <taxon>Gnathifera</taxon>
        <taxon>Rotifera</taxon>
        <taxon>Eurotatoria</taxon>
        <taxon>Bdelloidea</taxon>
        <taxon>Philodinida</taxon>
        <taxon>Philodinidae</taxon>
        <taxon>Didymodactylos</taxon>
    </lineage>
</organism>
<name>A0A815F4T4_9BILA</name>
<evidence type="ECO:0000313" key="3">
    <source>
        <dbReference type="EMBL" id="CAF1509297.1"/>
    </source>
</evidence>
<evidence type="ECO:0000313" key="6">
    <source>
        <dbReference type="Proteomes" id="UP000663829"/>
    </source>
</evidence>
<dbReference type="EMBL" id="CAJOBC010047477">
    <property type="protein sequence ID" value="CAF4166117.1"/>
    <property type="molecule type" value="Genomic_DNA"/>
</dbReference>
<feature type="transmembrane region" description="Helical" evidence="1">
    <location>
        <begin position="196"/>
        <end position="215"/>
    </location>
</feature>
<reference evidence="2" key="1">
    <citation type="submission" date="2021-02" db="EMBL/GenBank/DDBJ databases">
        <authorList>
            <person name="Nowell W R."/>
        </authorList>
    </citation>
    <scope>NUCLEOTIDE SEQUENCE</scope>
</reference>
<keyword evidence="1" id="KW-0812">Transmembrane</keyword>
<dbReference type="Proteomes" id="UP000682733">
    <property type="component" value="Unassembled WGS sequence"/>
</dbReference>